<dbReference type="AlphaFoldDB" id="A0A7G9GXI4"/>
<name>A0A7G9GXI4_9FUSO</name>
<dbReference type="EMBL" id="CP060637">
    <property type="protein sequence ID" value="QNM15516.1"/>
    <property type="molecule type" value="Genomic_DNA"/>
</dbReference>
<protein>
    <submittedName>
        <fullName evidence="1">Phage major tail tube protein</fullName>
    </submittedName>
</protein>
<evidence type="ECO:0000313" key="1">
    <source>
        <dbReference type="EMBL" id="QNM15516.1"/>
    </source>
</evidence>
<dbReference type="RefSeq" id="WP_187422982.1">
    <property type="nucleotide sequence ID" value="NZ_CP060637.1"/>
</dbReference>
<dbReference type="KEGG" id="fho:H9Q81_01360"/>
<dbReference type="InterPro" id="IPR006498">
    <property type="entry name" value="Tail_tube"/>
</dbReference>
<keyword evidence="2" id="KW-1185">Reference proteome</keyword>
<reference evidence="1 2" key="1">
    <citation type="submission" date="2020-08" db="EMBL/GenBank/DDBJ databases">
        <authorList>
            <person name="Liu C."/>
            <person name="Sun Q."/>
        </authorList>
    </citation>
    <scope>NUCLEOTIDE SEQUENCE [LARGE SCALE GENOMIC DNA]</scope>
    <source>
        <strain evidence="1 2">NSJ-57</strain>
    </source>
</reference>
<proteinExistence type="predicted"/>
<sequence length="170" mass="18695">MFKPSIIEDAIVKIDGTNELIGVATVTLPDIEHKKETISGLGVDEYEYVSSQSYNLLNLVIKFLGKHKGMKLKTGNKTVSLIIKGYIGGMDDATHDYDKQIITCSVKGKVFKRSGGELGRALKNESELSLTLTYYKEEIDGEVVVEIDKLNKITVIDGEDVAGEIKQALN</sequence>
<gene>
    <name evidence="1" type="ORF">H9Q81_01360</name>
</gene>
<dbReference type="Proteomes" id="UP000515913">
    <property type="component" value="Chromosome"/>
</dbReference>
<organism evidence="1 2">
    <name type="scientific">Fusobacterium hominis</name>
    <dbReference type="NCBI Taxonomy" id="2764326"/>
    <lineage>
        <taxon>Bacteria</taxon>
        <taxon>Fusobacteriati</taxon>
        <taxon>Fusobacteriota</taxon>
        <taxon>Fusobacteriia</taxon>
        <taxon>Fusobacteriales</taxon>
        <taxon>Fusobacteriaceae</taxon>
        <taxon>Fusobacterium</taxon>
    </lineage>
</organism>
<dbReference type="Pfam" id="PF04985">
    <property type="entry name" value="Phage_tube"/>
    <property type="match status" value="1"/>
</dbReference>
<evidence type="ECO:0000313" key="2">
    <source>
        <dbReference type="Proteomes" id="UP000515913"/>
    </source>
</evidence>
<accession>A0A7G9GXI4</accession>